<protein>
    <submittedName>
        <fullName evidence="1">Uncharacterized protein</fullName>
    </submittedName>
</protein>
<organism evidence="1 2">
    <name type="scientific">Oesophagostomum dentatum</name>
    <name type="common">Nodular worm</name>
    <dbReference type="NCBI Taxonomy" id="61180"/>
    <lineage>
        <taxon>Eukaryota</taxon>
        <taxon>Metazoa</taxon>
        <taxon>Ecdysozoa</taxon>
        <taxon>Nematoda</taxon>
        <taxon>Chromadorea</taxon>
        <taxon>Rhabditida</taxon>
        <taxon>Rhabditina</taxon>
        <taxon>Rhabditomorpha</taxon>
        <taxon>Strongyloidea</taxon>
        <taxon>Strongylidae</taxon>
        <taxon>Oesophagostomum</taxon>
    </lineage>
</organism>
<dbReference type="AlphaFoldDB" id="A0A0B1S774"/>
<gene>
    <name evidence="1" type="ORF">OESDEN_19191</name>
</gene>
<sequence>MSQTTLLILSVLRFVEILTQLDYRGTGDDLSMAWKVHQTADFIALASHFATAILVIRMMGNAVTEADVEELRFNNPLTLEENGDYLQLRRQDDS</sequence>
<accession>A0A0B1S774</accession>
<dbReference type="OrthoDB" id="5851048at2759"/>
<name>A0A0B1S774_OESDE</name>
<keyword evidence="2" id="KW-1185">Reference proteome</keyword>
<dbReference type="Proteomes" id="UP000053660">
    <property type="component" value="Unassembled WGS sequence"/>
</dbReference>
<proteinExistence type="predicted"/>
<reference evidence="1 2" key="1">
    <citation type="submission" date="2014-03" db="EMBL/GenBank/DDBJ databases">
        <title>Draft genome of the hookworm Oesophagostomum dentatum.</title>
        <authorList>
            <person name="Mitreva M."/>
        </authorList>
    </citation>
    <scope>NUCLEOTIDE SEQUENCE [LARGE SCALE GENOMIC DNA]</scope>
    <source>
        <strain evidence="1 2">OD-Hann</strain>
    </source>
</reference>
<dbReference type="EMBL" id="KN593817">
    <property type="protein sequence ID" value="KHJ81123.1"/>
    <property type="molecule type" value="Genomic_DNA"/>
</dbReference>
<evidence type="ECO:0000313" key="2">
    <source>
        <dbReference type="Proteomes" id="UP000053660"/>
    </source>
</evidence>
<evidence type="ECO:0000313" key="1">
    <source>
        <dbReference type="EMBL" id="KHJ81123.1"/>
    </source>
</evidence>